<sequence>MGPDAEFFQKISGLYQGSQSDFPWYCFAALIFQIHDEMDLVGQTWLAVLETCLDKNEQIRMSRQLRESLLKASVLVGFPKGINALTTLRKTINEKAPQIGRQLDDDQSLRQSLQRMDKDTRGRAFWDKLYAQHSDRVLQSLSVVSGGDLAEFAINAVYGDLMAETSRLNAAHTCLLEFLACYATAGSVAMQAKSHMYGAHNMGNTGAEIKGAVAICDAIEAELGIRVDRTGEQWKWLAKADSW</sequence>
<proteinExistence type="predicted"/>
<organism evidence="1 2">
    <name type="scientific">Curvularia kusanoi</name>
    <name type="common">Cochliobolus kusanoi</name>
    <dbReference type="NCBI Taxonomy" id="90978"/>
    <lineage>
        <taxon>Eukaryota</taxon>
        <taxon>Fungi</taxon>
        <taxon>Dikarya</taxon>
        <taxon>Ascomycota</taxon>
        <taxon>Pezizomycotina</taxon>
        <taxon>Dothideomycetes</taxon>
        <taxon>Pleosporomycetidae</taxon>
        <taxon>Pleosporales</taxon>
        <taxon>Pleosporineae</taxon>
        <taxon>Pleosporaceae</taxon>
        <taxon>Curvularia</taxon>
    </lineage>
</organism>
<evidence type="ECO:0000313" key="2">
    <source>
        <dbReference type="Proteomes" id="UP000801428"/>
    </source>
</evidence>
<gene>
    <name evidence="1" type="ORF">E8E13_007418</name>
</gene>
<evidence type="ECO:0000313" key="1">
    <source>
        <dbReference type="EMBL" id="KAF3003617.1"/>
    </source>
</evidence>
<comment type="caution">
    <text evidence="1">The sequence shown here is derived from an EMBL/GenBank/DDBJ whole genome shotgun (WGS) entry which is preliminary data.</text>
</comment>
<dbReference type="Proteomes" id="UP000801428">
    <property type="component" value="Unassembled WGS sequence"/>
</dbReference>
<dbReference type="Gene3D" id="1.20.1290.10">
    <property type="entry name" value="AhpD-like"/>
    <property type="match status" value="1"/>
</dbReference>
<accession>A0A9P4TFL7</accession>
<reference evidence="1" key="1">
    <citation type="submission" date="2019-04" db="EMBL/GenBank/DDBJ databases">
        <title>Sequencing of skin fungus with MAO and IRED activity.</title>
        <authorList>
            <person name="Marsaioli A.J."/>
            <person name="Bonatto J.M.C."/>
            <person name="Reis Junior O."/>
        </authorList>
    </citation>
    <scope>NUCLEOTIDE SEQUENCE</scope>
    <source>
        <strain evidence="1">30M1</strain>
    </source>
</reference>
<dbReference type="OrthoDB" id="5537330at2759"/>
<dbReference type="PANTHER" id="PTHR28180:SF2">
    <property type="entry name" value="PEROXISOMAL PROTEIN 2"/>
    <property type="match status" value="1"/>
</dbReference>
<name>A0A9P4TFL7_CURKU</name>
<dbReference type="InterPro" id="IPR052999">
    <property type="entry name" value="PTS1_Protein"/>
</dbReference>
<protein>
    <submittedName>
        <fullName evidence="1">Uncharacterized protein</fullName>
    </submittedName>
</protein>
<dbReference type="AlphaFoldDB" id="A0A9P4TFL7"/>
<dbReference type="SUPFAM" id="SSF69118">
    <property type="entry name" value="AhpD-like"/>
    <property type="match status" value="1"/>
</dbReference>
<keyword evidence="2" id="KW-1185">Reference proteome</keyword>
<dbReference type="PANTHER" id="PTHR28180">
    <property type="entry name" value="CONSERVED MITOCHONDRIAL PROTEIN-RELATED"/>
    <property type="match status" value="1"/>
</dbReference>
<dbReference type="EMBL" id="SWKU01000009">
    <property type="protein sequence ID" value="KAF3003617.1"/>
    <property type="molecule type" value="Genomic_DNA"/>
</dbReference>
<dbReference type="InterPro" id="IPR029032">
    <property type="entry name" value="AhpD-like"/>
</dbReference>